<comment type="cofactor">
    <cofactor evidence="1">
        <name>Ca(2+)</name>
        <dbReference type="ChEBI" id="CHEBI:29108"/>
    </cofactor>
</comment>
<evidence type="ECO:0000256" key="5">
    <source>
        <dbReference type="ARBA" id="ARBA00022801"/>
    </source>
</evidence>
<dbReference type="PRINTS" id="PR00747">
    <property type="entry name" value="GLYHDRLASE47"/>
</dbReference>
<evidence type="ECO:0000256" key="11">
    <source>
        <dbReference type="PIRSR" id="PIRSR601382-3"/>
    </source>
</evidence>
<dbReference type="Gene3D" id="1.50.10.10">
    <property type="match status" value="2"/>
</dbReference>
<comment type="similarity">
    <text evidence="3 12">Belongs to the glycosyl hydrolase 47 family.</text>
</comment>
<dbReference type="EC" id="3.2.1.-" evidence="12"/>
<dbReference type="SUPFAM" id="SSF48225">
    <property type="entry name" value="Seven-hairpin glycosidases"/>
    <property type="match status" value="2"/>
</dbReference>
<dbReference type="GO" id="GO:0016020">
    <property type="term" value="C:membrane"/>
    <property type="evidence" value="ECO:0007669"/>
    <property type="project" value="InterPro"/>
</dbReference>
<sequence>MDSILDEHRKKVWDARADAVSRALSHAWDGYLKYAWNSDELKPVSKSGDSWLHMGLTIIDALDTAWVLGNKTIFDKAVDWVVREKGLTMDADVNANVFETTIRVVGGLLSAYDLSKDDRLFKEAVRVADKFLPAFDTTSGIPFNSINLKSGKATNPGGTYSSTSEATTVQLEMKYLSHLTGDPKYWNAAQKVSKVLFQSPSDKTDKYDGLVPVYLDKTSGNFIGTELRLGSRADSYYEYLAKQYLQTNETEPFFLQQYRKALHKGIKKHLLMRSEPSNLLYIREYNGNLGSGTISEKFDHLVCYFGGTLALTATKGKRVPTDIEGRKKVLTGIEMEELYLGEELARSCYEMYHQTATGLASEIVFWKPAKDQVGTKKEFERTWSRFESFNSEAEAKESTKTKADLPIALELVRDVTHDDLEHDFSIHPMDLHNLLRPEAIETFFVLYRITGDEKYREWGWRMFRSFEQWTKVETGGYTIADVVDHPPAIHPRHVKATNLSVFEDSALLPIRPDFFNHNFPVFLEDVDGLSDVQKKQIWSDRTKALGRAFSHEWERTDAKHGISSMKSCFEIMDALDAALIFDNKTIYEKVKAWIVNGGLHEDKLGDAVINVHDAASRILGSLLSAYHLSGKDNLFLNEAVRVGNKILKGFKRTETGLPVASINWKTGKQTSNYTFTTVTKLSSSFLELAYLSKITSDPKYLVVIDRVTAVVLNKNSSGRNVPLQKQTNSDLILPQLNINSGGGPDIFSLNTHRFLDTILKLDILTKNSSSTTNLREIFQDSMHTGVKKHLLARSSPSGLLYTREHHHLHGKTTEKKHRFEHSACAISTALALSSTNGGNGSNGGGRSSNYPEKIPRKLAERKKIMSGRKLEELYIAQELARTCFEMYHQSATGIAADAVLMRAQKDQVGMVKELDRTWAKFEGKGKLFDAGRRRAKTAARLLPVANGDTWWIEDGAIEVDFDVMKPDSFSLVRPEAVEAFFVLFRITGEEKYREWGWRIFRAYEQWAKIPGGGYANLVSSNPIFLINFNLCLKTRIM</sequence>
<dbReference type="EMBL" id="JADGJH010000240">
    <property type="protein sequence ID" value="KAJ3132736.1"/>
    <property type="molecule type" value="Genomic_DNA"/>
</dbReference>
<evidence type="ECO:0000313" key="13">
    <source>
        <dbReference type="EMBL" id="KAJ3132736.1"/>
    </source>
</evidence>
<evidence type="ECO:0000256" key="9">
    <source>
        <dbReference type="ARBA" id="ARBA00048605"/>
    </source>
</evidence>
<dbReference type="GO" id="GO:0005509">
    <property type="term" value="F:calcium ion binding"/>
    <property type="evidence" value="ECO:0007669"/>
    <property type="project" value="InterPro"/>
</dbReference>
<dbReference type="Pfam" id="PF01532">
    <property type="entry name" value="Glyco_hydro_47"/>
    <property type="match status" value="2"/>
</dbReference>
<dbReference type="Proteomes" id="UP001211907">
    <property type="component" value="Unassembled WGS sequence"/>
</dbReference>
<evidence type="ECO:0000256" key="2">
    <source>
        <dbReference type="ARBA" id="ARBA00004922"/>
    </source>
</evidence>
<evidence type="ECO:0000256" key="7">
    <source>
        <dbReference type="ARBA" id="ARBA00023157"/>
    </source>
</evidence>
<evidence type="ECO:0000256" key="12">
    <source>
        <dbReference type="RuleBase" id="RU361193"/>
    </source>
</evidence>
<evidence type="ECO:0000256" key="4">
    <source>
        <dbReference type="ARBA" id="ARBA00022723"/>
    </source>
</evidence>
<feature type="active site" evidence="10">
    <location>
        <position position="234"/>
    </location>
</feature>
<feature type="disulfide bond" evidence="11">
    <location>
        <begin position="303"/>
        <end position="348"/>
    </location>
</feature>
<evidence type="ECO:0000256" key="8">
    <source>
        <dbReference type="ARBA" id="ARBA00047669"/>
    </source>
</evidence>
<keyword evidence="6" id="KW-0106">Calcium</keyword>
<keyword evidence="14" id="KW-1185">Reference proteome</keyword>
<feature type="active site" description="Proton donor" evidence="10">
    <location>
        <position position="362"/>
    </location>
</feature>
<dbReference type="GO" id="GO:0005975">
    <property type="term" value="P:carbohydrate metabolic process"/>
    <property type="evidence" value="ECO:0007669"/>
    <property type="project" value="InterPro"/>
</dbReference>
<dbReference type="InterPro" id="IPR001382">
    <property type="entry name" value="Glyco_hydro_47"/>
</dbReference>
<comment type="catalytic activity">
    <reaction evidence="8">
        <text>N(4)-(alpha-D-Man-(1-&gt;2)-alpha-D-Man-(1-&gt;2)-alpha-D-Man-(1-&gt;3)-[alpha-D-Man-(1-&gt;3)-[alpha-D-Man-(1-&gt;2)-alpha-D-Man-(1-&gt;6)]-alpha-D-Man-(1-&gt;6)]-beta-D-Man-(1-&gt;4)-beta-D-GlcNAc-(1-&gt;4)-beta-D-GlcNAc)-L-asparaginyl-[protein] (N-glucan mannose isomer 8A1,2,3B1,3) + 3 H2O = N(4)-(alpha-D-Man-(1-&gt;3)-[alpha-D-Man-(1-&gt;3)-[alpha-D-Man-(1-&gt;6)]-alpha-D-Man-(1-&gt;6)]-beta-D-Man-(1-&gt;4)-beta-D-GlcNAc-(1-&gt;4)-beta-D-GlcNAc)-L-asparaginyl-[protein] (N-glucan mannose isomer 5A1,2) + 3 beta-D-mannose</text>
        <dbReference type="Rhea" id="RHEA:56028"/>
        <dbReference type="Rhea" id="RHEA-COMP:14358"/>
        <dbReference type="Rhea" id="RHEA-COMP:14367"/>
        <dbReference type="ChEBI" id="CHEBI:15377"/>
        <dbReference type="ChEBI" id="CHEBI:28563"/>
        <dbReference type="ChEBI" id="CHEBI:59087"/>
        <dbReference type="ChEBI" id="CHEBI:60628"/>
        <dbReference type="EC" id="3.2.1.113"/>
    </reaction>
</comment>
<keyword evidence="7 11" id="KW-1015">Disulfide bond</keyword>
<evidence type="ECO:0000256" key="1">
    <source>
        <dbReference type="ARBA" id="ARBA00001913"/>
    </source>
</evidence>
<evidence type="ECO:0000256" key="6">
    <source>
        <dbReference type="ARBA" id="ARBA00022837"/>
    </source>
</evidence>
<comment type="caution">
    <text evidence="13">The sequence shown here is derived from an EMBL/GenBank/DDBJ whole genome shotgun (WGS) entry which is preliminary data.</text>
</comment>
<reference evidence="13" key="1">
    <citation type="submission" date="2020-05" db="EMBL/GenBank/DDBJ databases">
        <title>Phylogenomic resolution of chytrid fungi.</title>
        <authorList>
            <person name="Stajich J.E."/>
            <person name="Amses K."/>
            <person name="Simmons R."/>
            <person name="Seto K."/>
            <person name="Myers J."/>
            <person name="Bonds A."/>
            <person name="Quandt C.A."/>
            <person name="Barry K."/>
            <person name="Liu P."/>
            <person name="Grigoriev I."/>
            <person name="Longcore J.E."/>
            <person name="James T.Y."/>
        </authorList>
    </citation>
    <scope>NUCLEOTIDE SEQUENCE</scope>
    <source>
        <strain evidence="13">JEL0513</strain>
    </source>
</reference>
<comment type="catalytic activity">
    <reaction evidence="9">
        <text>N(4)-(alpha-D-Man-(1-&gt;2)-alpha-D-Man-(1-&gt;2)-alpha-D-Man-(1-&gt;3)-[alpha-D-Man-(1-&gt;2)-alpha-D-Man-(1-&gt;3)-[alpha-D-Man-(1-&gt;2)-alpha-D-Man-(1-&gt;6)]-alpha-D-Man-(1-&gt;6)]-beta-D-Man-(1-&gt;4)-beta-D-GlcNAc-(1-&gt;4)-beta-D-GlcNAc)-L-asparaginyl-[protein] (N-glucan mannose isomer 9A1,2,3B1,2,3) + 4 H2O = N(4)-(alpha-D-Man-(1-&gt;3)-[alpha-D-Man-(1-&gt;3)-[alpha-D-Man-(1-&gt;6)]-alpha-D-Man-(1-&gt;6)]-beta-D-Man-(1-&gt;4)-beta-D-GlcNAc-(1-&gt;4)-beta-D-GlcNAc)-L-asparaginyl-[protein] (N-glucan mannose isomer 5A1,2) + 4 beta-D-mannose</text>
        <dbReference type="Rhea" id="RHEA:56008"/>
        <dbReference type="Rhea" id="RHEA-COMP:14356"/>
        <dbReference type="Rhea" id="RHEA-COMP:14367"/>
        <dbReference type="ChEBI" id="CHEBI:15377"/>
        <dbReference type="ChEBI" id="CHEBI:28563"/>
        <dbReference type="ChEBI" id="CHEBI:59087"/>
        <dbReference type="ChEBI" id="CHEBI:139493"/>
        <dbReference type="EC" id="3.2.1.113"/>
    </reaction>
</comment>
<comment type="pathway">
    <text evidence="2">Protein modification; protein glycosylation.</text>
</comment>
<feature type="active site" evidence="10">
    <location>
        <position position="438"/>
    </location>
</feature>
<feature type="active site" description="Proton donor" evidence="10">
    <location>
        <position position="99"/>
    </location>
</feature>
<dbReference type="InterPro" id="IPR012341">
    <property type="entry name" value="6hp_glycosidase-like_sf"/>
</dbReference>
<proteinExistence type="inferred from homology"/>
<dbReference type="GO" id="GO:0005783">
    <property type="term" value="C:endoplasmic reticulum"/>
    <property type="evidence" value="ECO:0007669"/>
    <property type="project" value="TreeGrafter"/>
</dbReference>
<organism evidence="13 14">
    <name type="scientific">Physocladia obscura</name>
    <dbReference type="NCBI Taxonomy" id="109957"/>
    <lineage>
        <taxon>Eukaryota</taxon>
        <taxon>Fungi</taxon>
        <taxon>Fungi incertae sedis</taxon>
        <taxon>Chytridiomycota</taxon>
        <taxon>Chytridiomycota incertae sedis</taxon>
        <taxon>Chytridiomycetes</taxon>
        <taxon>Chytridiales</taxon>
        <taxon>Chytriomycetaceae</taxon>
        <taxon>Physocladia</taxon>
    </lineage>
</organism>
<keyword evidence="12" id="KW-0326">Glycosidase</keyword>
<dbReference type="InterPro" id="IPR036026">
    <property type="entry name" value="Seven-hairpin_glycosidases"/>
</dbReference>
<dbReference type="InterPro" id="IPR050749">
    <property type="entry name" value="Glycosyl_Hydrolase_47"/>
</dbReference>
<keyword evidence="4" id="KW-0479">Metal-binding</keyword>
<gene>
    <name evidence="13" type="primary">MNS1_2</name>
    <name evidence="13" type="ORF">HK100_005054</name>
</gene>
<evidence type="ECO:0000256" key="10">
    <source>
        <dbReference type="PIRSR" id="PIRSR601382-1"/>
    </source>
</evidence>
<keyword evidence="5 12" id="KW-0378">Hydrolase</keyword>
<dbReference type="GO" id="GO:0036503">
    <property type="term" value="P:ERAD pathway"/>
    <property type="evidence" value="ECO:0007669"/>
    <property type="project" value="UniProtKB-ARBA"/>
</dbReference>
<evidence type="ECO:0000313" key="14">
    <source>
        <dbReference type="Proteomes" id="UP001211907"/>
    </source>
</evidence>
<protein>
    <recommendedName>
        <fullName evidence="12">alpha-1,2-Mannosidase</fullName>
        <ecNumber evidence="12">3.2.1.-</ecNumber>
    </recommendedName>
</protein>
<dbReference type="PANTHER" id="PTHR11742:SF55">
    <property type="entry name" value="ENDOPLASMIC RETICULUM MANNOSYL-OLIGOSACCHARIDE 1,2-ALPHA-MANNOSIDASE"/>
    <property type="match status" value="1"/>
</dbReference>
<accession>A0AAD5XKR4</accession>
<dbReference type="AlphaFoldDB" id="A0AAD5XKR4"/>
<evidence type="ECO:0000256" key="3">
    <source>
        <dbReference type="ARBA" id="ARBA00007658"/>
    </source>
</evidence>
<name>A0AAD5XKR4_9FUNG</name>
<dbReference type="PANTHER" id="PTHR11742">
    <property type="entry name" value="MANNOSYL-OLIGOSACCHARIDE ALPHA-1,2-MANNOSIDASE-RELATED"/>
    <property type="match status" value="1"/>
</dbReference>
<dbReference type="GO" id="GO:0004571">
    <property type="term" value="F:mannosyl-oligosaccharide 1,2-alpha-mannosidase activity"/>
    <property type="evidence" value="ECO:0007669"/>
    <property type="project" value="UniProtKB-EC"/>
</dbReference>